<accession>A0A7X1TM11</accession>
<comment type="caution">
    <text evidence="1">The sequence shown here is derived from an EMBL/GenBank/DDBJ whole genome shotgun (WGS) entry which is preliminary data.</text>
</comment>
<gene>
    <name evidence="1" type="ORF">GCT13_47215</name>
</gene>
<dbReference type="Proteomes" id="UP000484381">
    <property type="component" value="Unassembled WGS sequence"/>
</dbReference>
<sequence>MSENSKIEWTDRRIRVRDAIAKGAGPIPAHIACSITCPEDYMVGLRSLWDNLYATRDFGWNANPWVWVVEFRRAF</sequence>
<dbReference type="RefSeq" id="WP_152768386.1">
    <property type="nucleotide sequence ID" value="NZ_WHNP01000182.1"/>
</dbReference>
<protein>
    <submittedName>
        <fullName evidence="1">Uncharacterized protein</fullName>
    </submittedName>
</protein>
<reference evidence="1 2" key="1">
    <citation type="submission" date="2019-10" db="EMBL/GenBank/DDBJ databases">
        <title>Paraburkholderia sp. isolated from nodules of Mimosa pudica from Brazilian Atlantic Forest soils.</title>
        <authorList>
            <person name="Paulitsch F."/>
            <person name="Hungria M."/>
            <person name="Dall'Agnol R."/>
        </authorList>
    </citation>
    <scope>NUCLEOTIDE SEQUENCE [LARGE SCALE GENOMIC DNA]</scope>
    <source>
        <strain evidence="1 2">CNPSo 3157</strain>
    </source>
</reference>
<dbReference type="EMBL" id="WHNP01000182">
    <property type="protein sequence ID" value="MPW24044.1"/>
    <property type="molecule type" value="Genomic_DNA"/>
</dbReference>
<name>A0A7X1TM11_9BURK</name>
<keyword evidence="2" id="KW-1185">Reference proteome</keyword>
<evidence type="ECO:0000313" key="1">
    <source>
        <dbReference type="EMBL" id="MPW24044.1"/>
    </source>
</evidence>
<organism evidence="1 2">
    <name type="scientific">Paraburkholderia franconis</name>
    <dbReference type="NCBI Taxonomy" id="2654983"/>
    <lineage>
        <taxon>Bacteria</taxon>
        <taxon>Pseudomonadati</taxon>
        <taxon>Pseudomonadota</taxon>
        <taxon>Betaproteobacteria</taxon>
        <taxon>Burkholderiales</taxon>
        <taxon>Burkholderiaceae</taxon>
        <taxon>Paraburkholderia</taxon>
    </lineage>
</organism>
<evidence type="ECO:0000313" key="2">
    <source>
        <dbReference type="Proteomes" id="UP000484381"/>
    </source>
</evidence>
<proteinExistence type="predicted"/>
<dbReference type="AlphaFoldDB" id="A0A7X1TM11"/>